<accession>A0A0C1E9Z2</accession>
<gene>
    <name evidence="1" type="ORF">DB43_HD00240</name>
</gene>
<organism evidence="1 2">
    <name type="scientific">Parachlamydia acanthamoebae</name>
    <dbReference type="NCBI Taxonomy" id="83552"/>
    <lineage>
        <taxon>Bacteria</taxon>
        <taxon>Pseudomonadati</taxon>
        <taxon>Chlamydiota</taxon>
        <taxon>Chlamydiia</taxon>
        <taxon>Parachlamydiales</taxon>
        <taxon>Parachlamydiaceae</taxon>
        <taxon>Parachlamydia</taxon>
    </lineage>
</organism>
<sequence>MKSENITLINHIELILRELVEVAEKLNVLSTQAPLEEEINRLQLLEFDLLSKLQELDQELARSHLSHSFDAETQAHIKAMLERFEKLNQHFIDNLDSRGGLLKFEKKKLPADKK</sequence>
<dbReference type="Proteomes" id="UP000031307">
    <property type="component" value="Unassembled WGS sequence"/>
</dbReference>
<evidence type="ECO:0000313" key="1">
    <source>
        <dbReference type="EMBL" id="KIA76898.1"/>
    </source>
</evidence>
<protein>
    <submittedName>
        <fullName evidence="1">Uncharacterized protein</fullName>
    </submittedName>
</protein>
<evidence type="ECO:0000313" key="2">
    <source>
        <dbReference type="Proteomes" id="UP000031307"/>
    </source>
</evidence>
<dbReference type="PATRIC" id="fig|83552.4.peg.1959"/>
<comment type="caution">
    <text evidence="1">The sequence shown here is derived from an EMBL/GenBank/DDBJ whole genome shotgun (WGS) entry which is preliminary data.</text>
</comment>
<reference evidence="1 2" key="1">
    <citation type="journal article" date="2014" name="Mol. Biol. Evol.">
        <title>Massive expansion of Ubiquitination-related gene families within the Chlamydiae.</title>
        <authorList>
            <person name="Domman D."/>
            <person name="Collingro A."/>
            <person name="Lagkouvardos I."/>
            <person name="Gehre L."/>
            <person name="Weinmaier T."/>
            <person name="Rattei T."/>
            <person name="Subtil A."/>
            <person name="Horn M."/>
        </authorList>
    </citation>
    <scope>NUCLEOTIDE SEQUENCE [LARGE SCALE GENOMIC DNA]</scope>
    <source>
        <strain evidence="1 2">OEW1</strain>
    </source>
</reference>
<dbReference type="AlphaFoldDB" id="A0A0C1E9Z2"/>
<name>A0A0C1E9Z2_9BACT</name>
<proteinExistence type="predicted"/>
<dbReference type="EMBL" id="JSAM01000099">
    <property type="protein sequence ID" value="KIA76898.1"/>
    <property type="molecule type" value="Genomic_DNA"/>
</dbReference>
<dbReference type="RefSeq" id="WP_006341415.1">
    <property type="nucleotide sequence ID" value="NZ_BAWW01000025.1"/>
</dbReference>